<keyword evidence="2" id="KW-1185">Reference proteome</keyword>
<evidence type="ECO:0000313" key="3">
    <source>
        <dbReference type="WBParaSite" id="SCUD_0000366001-mRNA-1"/>
    </source>
</evidence>
<dbReference type="EMBL" id="UZAK01004273">
    <property type="protein sequence ID" value="VDO83560.1"/>
    <property type="molecule type" value="Genomic_DNA"/>
</dbReference>
<evidence type="ECO:0000313" key="1">
    <source>
        <dbReference type="EMBL" id="VDO83560.1"/>
    </source>
</evidence>
<reference evidence="1 2" key="2">
    <citation type="submission" date="2018-11" db="EMBL/GenBank/DDBJ databases">
        <authorList>
            <consortium name="Pathogen Informatics"/>
        </authorList>
    </citation>
    <scope>NUCLEOTIDE SEQUENCE [LARGE SCALE GENOMIC DNA]</scope>
    <source>
        <strain evidence="1">Dakar</strain>
        <strain evidence="2">Dakar, Senegal</strain>
    </source>
</reference>
<sequence>MFAPLPNHPIPCTARNFTELVGSTRMILLALRFWDTQHIFSVAFCHFSHINVLLPPQQFHLPPFKFNRLLCFPFFC</sequence>
<name>A0A183JLS9_9TREM</name>
<evidence type="ECO:0000313" key="2">
    <source>
        <dbReference type="Proteomes" id="UP000279833"/>
    </source>
</evidence>
<proteinExistence type="predicted"/>
<dbReference type="Proteomes" id="UP000279833">
    <property type="component" value="Unassembled WGS sequence"/>
</dbReference>
<dbReference type="AlphaFoldDB" id="A0A183JLS9"/>
<gene>
    <name evidence="1" type="ORF">SCUD_LOCUS3660</name>
</gene>
<dbReference type="WBParaSite" id="SCUD_0000366001-mRNA-1">
    <property type="protein sequence ID" value="SCUD_0000366001-mRNA-1"/>
    <property type="gene ID" value="SCUD_0000366001"/>
</dbReference>
<reference evidence="3" key="1">
    <citation type="submission" date="2016-06" db="UniProtKB">
        <authorList>
            <consortium name="WormBaseParasite"/>
        </authorList>
    </citation>
    <scope>IDENTIFICATION</scope>
</reference>
<organism evidence="3">
    <name type="scientific">Schistosoma curassoni</name>
    <dbReference type="NCBI Taxonomy" id="6186"/>
    <lineage>
        <taxon>Eukaryota</taxon>
        <taxon>Metazoa</taxon>
        <taxon>Spiralia</taxon>
        <taxon>Lophotrochozoa</taxon>
        <taxon>Platyhelminthes</taxon>
        <taxon>Trematoda</taxon>
        <taxon>Digenea</taxon>
        <taxon>Strigeidida</taxon>
        <taxon>Schistosomatoidea</taxon>
        <taxon>Schistosomatidae</taxon>
        <taxon>Schistosoma</taxon>
    </lineage>
</organism>
<protein>
    <submittedName>
        <fullName evidence="3">Secreted protein</fullName>
    </submittedName>
</protein>
<accession>A0A183JLS9</accession>